<reference evidence="1 2" key="1">
    <citation type="journal article" date="2023" name="Science">
        <title>Complex scaffold remodeling in plant triterpene biosynthesis.</title>
        <authorList>
            <person name="De La Pena R."/>
            <person name="Hodgson H."/>
            <person name="Liu J.C."/>
            <person name="Stephenson M.J."/>
            <person name="Martin A.C."/>
            <person name="Owen C."/>
            <person name="Harkess A."/>
            <person name="Leebens-Mack J."/>
            <person name="Jimenez L.E."/>
            <person name="Osbourn A."/>
            <person name="Sattely E.S."/>
        </authorList>
    </citation>
    <scope>NUCLEOTIDE SEQUENCE [LARGE SCALE GENOMIC DNA]</scope>
    <source>
        <strain evidence="2">cv. JPN11</strain>
        <tissue evidence="1">Leaf</tissue>
    </source>
</reference>
<dbReference type="Proteomes" id="UP001164539">
    <property type="component" value="Chromosome 10"/>
</dbReference>
<proteinExistence type="predicted"/>
<evidence type="ECO:0000313" key="1">
    <source>
        <dbReference type="EMBL" id="KAJ4708528.1"/>
    </source>
</evidence>
<gene>
    <name evidence="1" type="ORF">OWV82_018460</name>
</gene>
<name>A0ACC1XBF8_MELAZ</name>
<sequence length="142" mass="16383">MEAVRQQIAAMRQSFFDEELLDKYFIQLEKLEEMSNPSFVEDVVTLYFRDSTKLLANIEEDMEKTPVDYMKLDRCFHQLKGSSASIGANKVRNEVNKAREFCRAGNMEAAKASFQQLKVEHSTLKAKLQAYFQLLAEVVESD</sequence>
<evidence type="ECO:0000313" key="2">
    <source>
        <dbReference type="Proteomes" id="UP001164539"/>
    </source>
</evidence>
<organism evidence="1 2">
    <name type="scientific">Melia azedarach</name>
    <name type="common">Chinaberry tree</name>
    <dbReference type="NCBI Taxonomy" id="155640"/>
    <lineage>
        <taxon>Eukaryota</taxon>
        <taxon>Viridiplantae</taxon>
        <taxon>Streptophyta</taxon>
        <taxon>Embryophyta</taxon>
        <taxon>Tracheophyta</taxon>
        <taxon>Spermatophyta</taxon>
        <taxon>Magnoliopsida</taxon>
        <taxon>eudicotyledons</taxon>
        <taxon>Gunneridae</taxon>
        <taxon>Pentapetalae</taxon>
        <taxon>rosids</taxon>
        <taxon>malvids</taxon>
        <taxon>Sapindales</taxon>
        <taxon>Meliaceae</taxon>
        <taxon>Melia</taxon>
    </lineage>
</organism>
<comment type="caution">
    <text evidence="1">The sequence shown here is derived from an EMBL/GenBank/DDBJ whole genome shotgun (WGS) entry which is preliminary data.</text>
</comment>
<protein>
    <submittedName>
        <fullName evidence="1">Histidine phosphotransfer protein</fullName>
    </submittedName>
</protein>
<dbReference type="EMBL" id="CM051403">
    <property type="protein sequence ID" value="KAJ4708528.1"/>
    <property type="molecule type" value="Genomic_DNA"/>
</dbReference>
<keyword evidence="2" id="KW-1185">Reference proteome</keyword>
<accession>A0ACC1XBF8</accession>